<accession>A0A0H3CFM1</accession>
<dbReference type="InterPro" id="IPR006683">
    <property type="entry name" value="Thioestr_dom"/>
</dbReference>
<organism evidence="2 3">
    <name type="scientific">Enterobacter cloacae subsp. cloacae (strain ATCC 13047 / DSM 30054 / NBRC 13535 / NCTC 10005 / WDCM 00083 / NCDC 279-56)</name>
    <dbReference type="NCBI Taxonomy" id="716541"/>
    <lineage>
        <taxon>Bacteria</taxon>
        <taxon>Pseudomonadati</taxon>
        <taxon>Pseudomonadota</taxon>
        <taxon>Gammaproteobacteria</taxon>
        <taxon>Enterobacterales</taxon>
        <taxon>Enterobacteriaceae</taxon>
        <taxon>Enterobacter</taxon>
        <taxon>Enterobacter cloacae complex</taxon>
    </lineage>
</organism>
<keyword evidence="3" id="KW-1185">Reference proteome</keyword>
<name>A0A0H3CFM1_ENTCC</name>
<protein>
    <recommendedName>
        <fullName evidence="1">Thioesterase domain-containing protein</fullName>
    </recommendedName>
</protein>
<dbReference type="OrthoDB" id="6624918at2"/>
<dbReference type="HOGENOM" id="CLU_2492948_0_0_6"/>
<proteinExistence type="predicted"/>
<dbReference type="EMBL" id="CP001918">
    <property type="protein sequence ID" value="ADF60050.1"/>
    <property type="molecule type" value="Genomic_DNA"/>
</dbReference>
<dbReference type="AlphaFoldDB" id="A0A0H3CFM1"/>
<dbReference type="eggNOG" id="COG0764">
    <property type="taxonomic scope" value="Bacteria"/>
</dbReference>
<evidence type="ECO:0000313" key="2">
    <source>
        <dbReference type="EMBL" id="ADF60050.1"/>
    </source>
</evidence>
<dbReference type="Pfam" id="PF03061">
    <property type="entry name" value="4HBT"/>
    <property type="match status" value="1"/>
</dbReference>
<evidence type="ECO:0000313" key="3">
    <source>
        <dbReference type="Proteomes" id="UP000002363"/>
    </source>
</evidence>
<dbReference type="Proteomes" id="UP000002363">
    <property type="component" value="Chromosome"/>
</dbReference>
<dbReference type="Gene3D" id="3.10.129.10">
    <property type="entry name" value="Hotdog Thioesterase"/>
    <property type="match status" value="1"/>
</dbReference>
<feature type="domain" description="Thioesterase" evidence="1">
    <location>
        <begin position="4"/>
        <end position="64"/>
    </location>
</feature>
<reference evidence="2 3" key="1">
    <citation type="journal article" date="2010" name="J. Bacteriol.">
        <title>Complete genome sequence of Enterobacter cloacae subsp. cloacae type strain ATCC 13047.</title>
        <authorList>
            <person name="Ren Y."/>
            <person name="Ren Y."/>
            <person name="Zhou Z."/>
            <person name="Guo X."/>
            <person name="Li Y."/>
            <person name="Feng L."/>
            <person name="Wang L."/>
        </authorList>
    </citation>
    <scope>NUCLEOTIDE SEQUENCE [LARGE SCALE GENOMIC DNA]</scope>
    <source>
        <strain evidence="3">ATCC 13047 / DSM 30054 / NBRC 13535 / NCTC 10005 / WDCM 00083 / NCDC 279-56</strain>
    </source>
</reference>
<evidence type="ECO:0000259" key="1">
    <source>
        <dbReference type="Pfam" id="PF03061"/>
    </source>
</evidence>
<dbReference type="KEGG" id="enc:ECL_00484"/>
<dbReference type="GO" id="GO:0016790">
    <property type="term" value="F:thiolester hydrolase activity"/>
    <property type="evidence" value="ECO:0007669"/>
    <property type="project" value="UniProtKB-ARBA"/>
</dbReference>
<gene>
    <name evidence="2" type="ordered locus">ECL_00484</name>
</gene>
<dbReference type="InterPro" id="IPR029069">
    <property type="entry name" value="HotDog_dom_sf"/>
</dbReference>
<sequence>MTSTLLDAAMTHCLFMQGVQALTAELTVRFISPVCTGEKLMVCARLLGQRRGIYQLEAWLTKGQQKVARATAKFIVPSQDIALAHR</sequence>
<dbReference type="PATRIC" id="fig|716541.4.peg.763"/>
<dbReference type="STRING" id="716541.ECL_00484"/>
<dbReference type="SUPFAM" id="SSF54637">
    <property type="entry name" value="Thioesterase/thiol ester dehydrase-isomerase"/>
    <property type="match status" value="1"/>
</dbReference>
<dbReference type="EnsemblBacteria" id="ADF60050">
    <property type="protein sequence ID" value="ADF60050"/>
    <property type="gene ID" value="ECL_00484"/>
</dbReference>